<dbReference type="Proteomes" id="UP000810171">
    <property type="component" value="Unassembled WGS sequence"/>
</dbReference>
<name>A0ABS3ZBK7_9GAMM</name>
<evidence type="ECO:0000256" key="2">
    <source>
        <dbReference type="HAMAP-Rule" id="MF_00055"/>
    </source>
</evidence>
<sequence>MQLSVRPAAVAGLFYPGNPVELEQMVDQLLDSSPEPGELPRCPKAFVVPHAGLVYSGSTAALAYRQIERWQSEAEWDQVVILGPNHRKPLRGMAGVEEEAWNTPMGTCKTALALEQRLQTHFDLPTRPDVHQLEHCIEVQLPFLKRVLPDAELLPILVGQATVEEVANLIQEVWQQPHVLLIISSDLSHYHPWSEAQTLDAATTGMICSRIPELESQQACGFHALNGLLYAARAQGLSVDCLGQTTSGDTAGSKESVVGYGAYVCY</sequence>
<evidence type="ECO:0000313" key="4">
    <source>
        <dbReference type="Proteomes" id="UP000810171"/>
    </source>
</evidence>
<comment type="similarity">
    <text evidence="1 2">Belongs to the MEMO1 family.</text>
</comment>
<dbReference type="EMBL" id="JACVEW010000013">
    <property type="protein sequence ID" value="MBP0049044.1"/>
    <property type="molecule type" value="Genomic_DNA"/>
</dbReference>
<keyword evidence="4" id="KW-1185">Reference proteome</keyword>
<accession>A0ABS3ZBK7</accession>
<proteinExistence type="inferred from homology"/>
<dbReference type="Pfam" id="PF01875">
    <property type="entry name" value="Memo"/>
    <property type="match status" value="1"/>
</dbReference>
<evidence type="ECO:0000256" key="1">
    <source>
        <dbReference type="ARBA" id="ARBA00006315"/>
    </source>
</evidence>
<dbReference type="InterPro" id="IPR002737">
    <property type="entry name" value="MEMO1_fam"/>
</dbReference>
<organism evidence="3 4">
    <name type="scientific">Marinobacterium alkalitolerans</name>
    <dbReference type="NCBI Taxonomy" id="1542925"/>
    <lineage>
        <taxon>Bacteria</taxon>
        <taxon>Pseudomonadati</taxon>
        <taxon>Pseudomonadota</taxon>
        <taxon>Gammaproteobacteria</taxon>
        <taxon>Oceanospirillales</taxon>
        <taxon>Oceanospirillaceae</taxon>
        <taxon>Marinobacterium</taxon>
    </lineage>
</organism>
<dbReference type="PANTHER" id="PTHR11060">
    <property type="entry name" value="PROTEIN MEMO1"/>
    <property type="match status" value="1"/>
</dbReference>
<dbReference type="NCBIfam" id="TIGR04336">
    <property type="entry name" value="AmmeMemoSam_B"/>
    <property type="match status" value="1"/>
</dbReference>
<dbReference type="RefSeq" id="WP_209287658.1">
    <property type="nucleotide sequence ID" value="NZ_JACVEW010000013.1"/>
</dbReference>
<dbReference type="Gene3D" id="3.40.830.10">
    <property type="entry name" value="LigB-like"/>
    <property type="match status" value="1"/>
</dbReference>
<dbReference type="HAMAP" id="MF_00055">
    <property type="entry name" value="MEMO1"/>
    <property type="match status" value="1"/>
</dbReference>
<dbReference type="CDD" id="cd07361">
    <property type="entry name" value="MEMO_like"/>
    <property type="match status" value="1"/>
</dbReference>
<protein>
    <recommendedName>
        <fullName evidence="2">MEMO1 family protein H9C73_09855</fullName>
    </recommendedName>
</protein>
<evidence type="ECO:0000313" key="3">
    <source>
        <dbReference type="EMBL" id="MBP0049044.1"/>
    </source>
</evidence>
<reference evidence="3 4" key="1">
    <citation type="submission" date="2020-09" db="EMBL/GenBank/DDBJ databases">
        <authorList>
            <person name="Tanuku N.R.S."/>
        </authorList>
    </citation>
    <scope>NUCLEOTIDE SEQUENCE [LARGE SCALE GENOMIC DNA]</scope>
    <source>
        <strain evidence="3 4">AK62</strain>
    </source>
</reference>
<comment type="caution">
    <text evidence="3">The sequence shown here is derived from an EMBL/GenBank/DDBJ whole genome shotgun (WGS) entry which is preliminary data.</text>
</comment>
<gene>
    <name evidence="3" type="primary">amrB</name>
    <name evidence="3" type="ORF">H9C73_09855</name>
</gene>
<dbReference type="PANTHER" id="PTHR11060:SF0">
    <property type="entry name" value="PROTEIN MEMO1"/>
    <property type="match status" value="1"/>
</dbReference>